<dbReference type="SUPFAM" id="SSF54695">
    <property type="entry name" value="POZ domain"/>
    <property type="match status" value="1"/>
</dbReference>
<gene>
    <name evidence="3" type="ORF">JAAARDRAFT_195965</name>
</gene>
<accession>A0A067PUY5</accession>
<evidence type="ECO:0000313" key="3">
    <source>
        <dbReference type="EMBL" id="KDQ55087.1"/>
    </source>
</evidence>
<sequence length="500" mass="57083">MQSENEPSDSPPSPPDASSPQPKRNDMYFLEPITFLVEDQLFKVPRRLFVTHSCIFNTTFTLPPGNRQAEGSDEHPLRLEGISAVDFQSLLKVMYPLEIGTLELSWDEWRSALRLATMFEFDQIRQMALEKMPTYEMDPVEVILTAREFSLESWILPAYRQVVRRNEFLTLEDAQRLGWDTAVGLLQVRASLFSGIPAKEDGHKTQDILDILGVDITLSSSDTHELLRKLDVAKEHGMKDWALHCYRSLAIQEEPLSTDVLNNLGWNTTFRILEIRDLATAALSRSRGTKHSMKSKSPSHITAPLHTIIESVFGDDVVDLEQSRDVVNRILVAKENNLKGWLIHGYEELIQREKSLSVEEARRLGWETTVGIFRARELIRRQADLTLWMVSVNAYASLPWVGVRLAMDLAGLRTGEEVGLVRQILVAKANNLQEWLLKAYLGLVERSEPLTLVECQELGWESTHKIFRAREKIPRLTETQRSEHNFDPAIQTVFGIQIDC</sequence>
<keyword evidence="4" id="KW-1185">Reference proteome</keyword>
<dbReference type="Pfam" id="PF00651">
    <property type="entry name" value="BTB"/>
    <property type="match status" value="1"/>
</dbReference>
<feature type="region of interest" description="Disordered" evidence="1">
    <location>
        <begin position="1"/>
        <end position="24"/>
    </location>
</feature>
<evidence type="ECO:0000256" key="1">
    <source>
        <dbReference type="SAM" id="MobiDB-lite"/>
    </source>
</evidence>
<dbReference type="InterPro" id="IPR000210">
    <property type="entry name" value="BTB/POZ_dom"/>
</dbReference>
<dbReference type="Proteomes" id="UP000027265">
    <property type="component" value="Unassembled WGS sequence"/>
</dbReference>
<dbReference type="EMBL" id="KL197726">
    <property type="protein sequence ID" value="KDQ55087.1"/>
    <property type="molecule type" value="Genomic_DNA"/>
</dbReference>
<name>A0A067PUY5_9AGAM</name>
<dbReference type="InParanoid" id="A0A067PUY5"/>
<reference evidence="4" key="1">
    <citation type="journal article" date="2014" name="Proc. Natl. Acad. Sci. U.S.A.">
        <title>Extensive sampling of basidiomycete genomes demonstrates inadequacy of the white-rot/brown-rot paradigm for wood decay fungi.</title>
        <authorList>
            <person name="Riley R."/>
            <person name="Salamov A.A."/>
            <person name="Brown D.W."/>
            <person name="Nagy L.G."/>
            <person name="Floudas D."/>
            <person name="Held B.W."/>
            <person name="Levasseur A."/>
            <person name="Lombard V."/>
            <person name="Morin E."/>
            <person name="Otillar R."/>
            <person name="Lindquist E.A."/>
            <person name="Sun H."/>
            <person name="LaButti K.M."/>
            <person name="Schmutz J."/>
            <person name="Jabbour D."/>
            <person name="Luo H."/>
            <person name="Baker S.E."/>
            <person name="Pisabarro A.G."/>
            <person name="Walton J.D."/>
            <person name="Blanchette R.A."/>
            <person name="Henrissat B."/>
            <person name="Martin F."/>
            <person name="Cullen D."/>
            <person name="Hibbett D.S."/>
            <person name="Grigoriev I.V."/>
        </authorList>
    </citation>
    <scope>NUCLEOTIDE SEQUENCE [LARGE SCALE GENOMIC DNA]</scope>
    <source>
        <strain evidence="4">MUCL 33604</strain>
    </source>
</reference>
<organism evidence="3 4">
    <name type="scientific">Jaapia argillacea MUCL 33604</name>
    <dbReference type="NCBI Taxonomy" id="933084"/>
    <lineage>
        <taxon>Eukaryota</taxon>
        <taxon>Fungi</taxon>
        <taxon>Dikarya</taxon>
        <taxon>Basidiomycota</taxon>
        <taxon>Agaricomycotina</taxon>
        <taxon>Agaricomycetes</taxon>
        <taxon>Agaricomycetidae</taxon>
        <taxon>Jaapiales</taxon>
        <taxon>Jaapiaceae</taxon>
        <taxon>Jaapia</taxon>
    </lineage>
</organism>
<proteinExistence type="predicted"/>
<dbReference type="Gene3D" id="3.30.710.10">
    <property type="entry name" value="Potassium Channel Kv1.1, Chain A"/>
    <property type="match status" value="1"/>
</dbReference>
<evidence type="ECO:0000259" key="2">
    <source>
        <dbReference type="PROSITE" id="PS50097"/>
    </source>
</evidence>
<dbReference type="InterPro" id="IPR011333">
    <property type="entry name" value="SKP1/BTB/POZ_sf"/>
</dbReference>
<dbReference type="PROSITE" id="PS50097">
    <property type="entry name" value="BTB"/>
    <property type="match status" value="1"/>
</dbReference>
<evidence type="ECO:0000313" key="4">
    <source>
        <dbReference type="Proteomes" id="UP000027265"/>
    </source>
</evidence>
<dbReference type="HOGENOM" id="CLU_545202_0_0_1"/>
<feature type="domain" description="BTB" evidence="2">
    <location>
        <begin position="31"/>
        <end position="103"/>
    </location>
</feature>
<dbReference type="AlphaFoldDB" id="A0A067PUY5"/>
<dbReference type="OrthoDB" id="2593747at2759"/>
<protein>
    <recommendedName>
        <fullName evidence="2">BTB domain-containing protein</fullName>
    </recommendedName>
</protein>